<feature type="signal peptide" evidence="2">
    <location>
        <begin position="1"/>
        <end position="15"/>
    </location>
</feature>
<feature type="compositionally biased region" description="Low complexity" evidence="1">
    <location>
        <begin position="441"/>
        <end position="492"/>
    </location>
</feature>
<evidence type="ECO:0000256" key="1">
    <source>
        <dbReference type="SAM" id="MobiDB-lite"/>
    </source>
</evidence>
<accession>A0A1Y2BNX0</accession>
<proteinExistence type="predicted"/>
<protein>
    <recommendedName>
        <fullName evidence="5">Glycoside hydrolase family 5 protein</fullName>
    </recommendedName>
</protein>
<keyword evidence="2" id="KW-0732">Signal</keyword>
<keyword evidence="4" id="KW-1185">Reference proteome</keyword>
<dbReference type="OrthoDB" id="10058901at2759"/>
<sequence>MVLACLAFLATVVNAASLSGRSSLASNRDRSPGNSTGTIELPPSYFPPTVFRGPGDPETFKINPASAAIANLEYYGGPIIRNVVVQPIFYGNINYASEITAFYKGVTQSPWIDLLAQYGIGAGSSLPPISVSTTMDYSKGYLSDQDIQAYLKNLVKTGAILPTVSMYFPIHFQSGIKIQSGFDSSNNPEFSCQNFCGYHGAIDVSSPTNILGLDFNTNTQTQFLYYGVLPDFTDPSCPCHAYPNNGFLADTLAVAAHELAEAATDGLPDRYFLGWYDFNISPGGEEVADICAWKLGKTVSRVDGQSYDVQLIWSNNDVSCDAEGSTAPANPAIGTGCYPAFNQTQFYSVGDVASRADPNNPAITFNIKLDASRNWIQGDACNPKLNVACYPKYQCDQIPLIDGTQVWCGSLNYIVNNGAFAFMGYCVVYPHVSVIATTTSTTTGTSSTLTSKPTSSTTSTSTSSTTKTISTTSSSTTTSTTSTTSTTTTTTSLAPTPTQLVGVGTDNTLWYKASLSTQWTQLSNFKILDLIQLPNLSFVAAGTDNNLYTCPTLDTCTQVPGSGSVKSIDILADKNTYVGVGMDNQLYTRSGIFGAWALVPGSGNVVDVTVLTSGVLVGTTPQNTLVWRQTLGSPWVNIANSCCVSRTAALLDGSFVGVGGDFALYRKATLDAQWVFLPGTGNVVSVVQISAMPVPKIMLVGVGMDNSLWGKYSLAGPWSQISGPKSLDLIQLPDASFVTVGLDNLLYKCPTLATCTQVVGSGSVKSIDLLSDKSTFVGVGMDGQLYTRFGITGGWNLVPNSGTVIDITVLDSGALVGTGPDWNMYIRATLTSQWTKVEGSCCVSRTAQLPDGSILGIGGDNAIYQKQSLQSSSPWVVVPNSKSVLSIATTR</sequence>
<evidence type="ECO:0000313" key="4">
    <source>
        <dbReference type="Proteomes" id="UP000193642"/>
    </source>
</evidence>
<name>A0A1Y2BNX0_9FUNG</name>
<evidence type="ECO:0000256" key="2">
    <source>
        <dbReference type="SAM" id="SignalP"/>
    </source>
</evidence>
<organism evidence="3 4">
    <name type="scientific">Rhizoclosmatium globosum</name>
    <dbReference type="NCBI Taxonomy" id="329046"/>
    <lineage>
        <taxon>Eukaryota</taxon>
        <taxon>Fungi</taxon>
        <taxon>Fungi incertae sedis</taxon>
        <taxon>Chytridiomycota</taxon>
        <taxon>Chytridiomycota incertae sedis</taxon>
        <taxon>Chytridiomycetes</taxon>
        <taxon>Chytridiales</taxon>
        <taxon>Chytriomycetaceae</taxon>
        <taxon>Rhizoclosmatium</taxon>
    </lineage>
</organism>
<feature type="region of interest" description="Disordered" evidence="1">
    <location>
        <begin position="441"/>
        <end position="496"/>
    </location>
</feature>
<gene>
    <name evidence="3" type="ORF">BCR33DRAFT_770227</name>
</gene>
<feature type="chain" id="PRO_5012779217" description="Glycoside hydrolase family 5 protein" evidence="2">
    <location>
        <begin position="16"/>
        <end position="891"/>
    </location>
</feature>
<comment type="caution">
    <text evidence="3">The sequence shown here is derived from an EMBL/GenBank/DDBJ whole genome shotgun (WGS) entry which is preliminary data.</text>
</comment>
<dbReference type="AlphaFoldDB" id="A0A1Y2BNX0"/>
<dbReference type="Proteomes" id="UP000193642">
    <property type="component" value="Unassembled WGS sequence"/>
</dbReference>
<reference evidence="3 4" key="1">
    <citation type="submission" date="2016-07" db="EMBL/GenBank/DDBJ databases">
        <title>Pervasive Adenine N6-methylation of Active Genes in Fungi.</title>
        <authorList>
            <consortium name="DOE Joint Genome Institute"/>
            <person name="Mondo S.J."/>
            <person name="Dannebaum R.O."/>
            <person name="Kuo R.C."/>
            <person name="Labutti K."/>
            <person name="Haridas S."/>
            <person name="Kuo A."/>
            <person name="Salamov A."/>
            <person name="Ahrendt S.R."/>
            <person name="Lipzen A."/>
            <person name="Sullivan W."/>
            <person name="Andreopoulos W.B."/>
            <person name="Clum A."/>
            <person name="Lindquist E."/>
            <person name="Daum C."/>
            <person name="Ramamoorthy G.K."/>
            <person name="Gryganskyi A."/>
            <person name="Culley D."/>
            <person name="Magnuson J.K."/>
            <person name="James T.Y."/>
            <person name="O'Malley M.A."/>
            <person name="Stajich J.E."/>
            <person name="Spatafora J.W."/>
            <person name="Visel A."/>
            <person name="Grigoriev I.V."/>
        </authorList>
    </citation>
    <scope>NUCLEOTIDE SEQUENCE [LARGE SCALE GENOMIC DNA]</scope>
    <source>
        <strain evidence="3 4">JEL800</strain>
    </source>
</reference>
<dbReference type="EMBL" id="MCGO01000055">
    <property type="protein sequence ID" value="ORY36448.1"/>
    <property type="molecule type" value="Genomic_DNA"/>
</dbReference>
<evidence type="ECO:0008006" key="5">
    <source>
        <dbReference type="Google" id="ProtNLM"/>
    </source>
</evidence>
<evidence type="ECO:0000313" key="3">
    <source>
        <dbReference type="EMBL" id="ORY36448.1"/>
    </source>
</evidence>
<feature type="region of interest" description="Disordered" evidence="1">
    <location>
        <begin position="22"/>
        <end position="44"/>
    </location>
</feature>